<dbReference type="GO" id="GO:0016811">
    <property type="term" value="F:hydrolase activity, acting on carbon-nitrogen (but not peptide) bonds, in linear amides"/>
    <property type="evidence" value="ECO:0007669"/>
    <property type="project" value="TreeGrafter"/>
</dbReference>
<proteinExistence type="predicted"/>
<dbReference type="PANTHER" id="PTHR12993">
    <property type="entry name" value="N-ACETYLGLUCOSAMINYL-PHOSPHATIDYLINOSITOL DE-N-ACETYLASE-RELATED"/>
    <property type="match status" value="1"/>
</dbReference>
<dbReference type="PANTHER" id="PTHR12993:SF11">
    <property type="entry name" value="N-ACETYLGLUCOSAMINYL-PHOSPHATIDYLINOSITOL DE-N-ACETYLASE"/>
    <property type="match status" value="1"/>
</dbReference>
<evidence type="ECO:0000313" key="1">
    <source>
        <dbReference type="EMBL" id="RII00243.1"/>
    </source>
</evidence>
<accession>A0A399FYG9</accession>
<organism evidence="1 2">
    <name type="scientific">candidate division NPL-UPA2 bacterium Unc8</name>
    <dbReference type="NCBI Taxonomy" id="1980939"/>
    <lineage>
        <taxon>Bacteria</taxon>
    </lineage>
</organism>
<dbReference type="Pfam" id="PF02585">
    <property type="entry name" value="PIG-L"/>
    <property type="match status" value="1"/>
</dbReference>
<dbReference type="SUPFAM" id="SSF102588">
    <property type="entry name" value="LmbE-like"/>
    <property type="match status" value="1"/>
</dbReference>
<dbReference type="InterPro" id="IPR003737">
    <property type="entry name" value="GlcNAc_PI_deacetylase-related"/>
</dbReference>
<dbReference type="EMBL" id="NDHY01000005">
    <property type="protein sequence ID" value="RII00243.1"/>
    <property type="molecule type" value="Genomic_DNA"/>
</dbReference>
<protein>
    <submittedName>
        <fullName evidence="1">PIG-L family deacetylase</fullName>
    </submittedName>
</protein>
<dbReference type="InterPro" id="IPR024078">
    <property type="entry name" value="LmbE-like_dom_sf"/>
</dbReference>
<sequence length="246" mass="27787">MRASEFFPIPNIEEGSKFLAIQPHPDDIEIFAGGFIASMRDKGKEVIYVTVTDGRLGTFDPNITPGELATIRKKEAKKAASVLGVKKHIFLDYTDGDYLPHEELRQDFIELIRKEKPDGILLPDPWLPYEAHLGHIQIGLAGAEAVIFSIMPHFKPEGRPHQINFVAFYCTNTPNTFIDITSYFEKKLEAISQHKSQFPPPVFQVFSTYLDVKSKELGEKKGVEKAEAFKVISLYHLHVNVDTVNC</sequence>
<dbReference type="AlphaFoldDB" id="A0A399FYG9"/>
<evidence type="ECO:0000313" key="2">
    <source>
        <dbReference type="Proteomes" id="UP000266287"/>
    </source>
</evidence>
<dbReference type="Proteomes" id="UP000266287">
    <property type="component" value="Unassembled WGS sequence"/>
</dbReference>
<name>A0A399FYG9_UNCN2</name>
<reference evidence="1 2" key="1">
    <citation type="submission" date="2018-08" db="EMBL/GenBank/DDBJ databases">
        <title>Draft genome of candidate division NPL-UPA2 bacterium Unc8 that adapted to ultra-basic serpentinizing groundwater.</title>
        <authorList>
            <person name="Ishii S."/>
            <person name="Suzuki S."/>
            <person name="Nealson K.H."/>
        </authorList>
    </citation>
    <scope>NUCLEOTIDE SEQUENCE [LARGE SCALE GENOMIC DNA]</scope>
    <source>
        <strain evidence="1">Unc8</strain>
    </source>
</reference>
<dbReference type="Gene3D" id="3.40.50.10320">
    <property type="entry name" value="LmbE-like"/>
    <property type="match status" value="1"/>
</dbReference>
<comment type="caution">
    <text evidence="1">The sequence shown here is derived from an EMBL/GenBank/DDBJ whole genome shotgun (WGS) entry which is preliminary data.</text>
</comment>
<gene>
    <name evidence="1" type="ORF">B9J77_02860</name>
</gene>